<dbReference type="PANTHER" id="PTHR40453">
    <property type="entry name" value="PROTEIN YOEF"/>
    <property type="match status" value="1"/>
</dbReference>
<dbReference type="Pfam" id="PF10662">
    <property type="entry name" value="PduV-EutP"/>
    <property type="match status" value="1"/>
</dbReference>
<evidence type="ECO:0000313" key="3">
    <source>
        <dbReference type="Proteomes" id="UP000622405"/>
    </source>
</evidence>
<dbReference type="EMBL" id="WJBE01000004">
    <property type="protein sequence ID" value="MBC3899137.1"/>
    <property type="molecule type" value="Genomic_DNA"/>
</dbReference>
<proteinExistence type="inferred from homology"/>
<dbReference type="SUPFAM" id="SSF52540">
    <property type="entry name" value="P-loop containing nucleoside triphosphate hydrolases"/>
    <property type="match status" value="1"/>
</dbReference>
<protein>
    <submittedName>
        <fullName evidence="2">EutP/PduV family microcompartment system protein</fullName>
    </submittedName>
</protein>
<keyword evidence="3" id="KW-1185">Reference proteome</keyword>
<name>A0ABR6YVK2_9FIRM</name>
<dbReference type="InterPro" id="IPR012381">
    <property type="entry name" value="EutP_PduV"/>
</dbReference>
<accession>A0ABR6YVK2</accession>
<evidence type="ECO:0000256" key="1">
    <source>
        <dbReference type="PIRNR" id="PIRNR036409"/>
    </source>
</evidence>
<dbReference type="CDD" id="cd00882">
    <property type="entry name" value="Ras_like_GTPase"/>
    <property type="match status" value="1"/>
</dbReference>
<reference evidence="2 3" key="1">
    <citation type="journal article" date="2020" name="mSystems">
        <title>Defining Genomic and Predicted Metabolic Features of the Acetobacterium Genus.</title>
        <authorList>
            <person name="Ross D.E."/>
            <person name="Marshall C.W."/>
            <person name="Gulliver D."/>
            <person name="May H.D."/>
            <person name="Norman R.S."/>
        </authorList>
    </citation>
    <scope>NUCLEOTIDE SEQUENCE [LARGE SCALE GENOMIC DNA]</scope>
    <source>
        <strain evidence="2 3">DSM 4132</strain>
    </source>
</reference>
<comment type="similarity">
    <text evidence="1">Belongs to the EutP/PduV family.</text>
</comment>
<evidence type="ECO:0000313" key="2">
    <source>
        <dbReference type="EMBL" id="MBC3899137.1"/>
    </source>
</evidence>
<gene>
    <name evidence="2" type="primary">eutP</name>
    <name evidence="2" type="ORF">GH811_05845</name>
</gene>
<sequence length="144" mass="16332">MKKVMFVGATGSGKTTLYQRLEAGNLDYDKTQVIEFHKNVIDTPGEYLENRGYYSALHVTAVEADVVALVMDCKSRRNVFPPGFARMFTKQIIGIVTKTDLIGAGETDDYAEYSLRQTGVNEIFKISSLKNHNIEELRKFLEWN</sequence>
<comment type="caution">
    <text evidence="2">The sequence shown here is derived from an EMBL/GenBank/DDBJ whole genome shotgun (WGS) entry which is preliminary data.</text>
</comment>
<dbReference type="InterPro" id="IPR027417">
    <property type="entry name" value="P-loop_NTPase"/>
</dbReference>
<keyword evidence="1" id="KW-0547">Nucleotide-binding</keyword>
<dbReference type="PIRSF" id="PIRSF036409">
    <property type="entry name" value="EutP_PduV"/>
    <property type="match status" value="1"/>
</dbReference>
<dbReference type="NCBIfam" id="TIGR02528">
    <property type="entry name" value="EutP"/>
    <property type="match status" value="1"/>
</dbReference>
<dbReference type="Proteomes" id="UP000622405">
    <property type="component" value="Unassembled WGS sequence"/>
</dbReference>
<organism evidence="2 3">
    <name type="scientific">Acetobacterium malicum</name>
    <dbReference type="NCBI Taxonomy" id="52692"/>
    <lineage>
        <taxon>Bacteria</taxon>
        <taxon>Bacillati</taxon>
        <taxon>Bacillota</taxon>
        <taxon>Clostridia</taxon>
        <taxon>Eubacteriales</taxon>
        <taxon>Eubacteriaceae</taxon>
        <taxon>Acetobacterium</taxon>
    </lineage>
</organism>
<dbReference type="Gene3D" id="3.40.50.300">
    <property type="entry name" value="P-loop containing nucleotide triphosphate hydrolases"/>
    <property type="match status" value="1"/>
</dbReference>
<dbReference type="RefSeq" id="WP_186893686.1">
    <property type="nucleotide sequence ID" value="NZ_WJBE01000004.1"/>
</dbReference>
<dbReference type="PANTHER" id="PTHR40453:SF1">
    <property type="entry name" value="PROTEIN YOEF"/>
    <property type="match status" value="1"/>
</dbReference>